<evidence type="ECO:0000256" key="1">
    <source>
        <dbReference type="ARBA" id="ARBA00007557"/>
    </source>
</evidence>
<dbReference type="Gene3D" id="3.40.50.620">
    <property type="entry name" value="HUPs"/>
    <property type="match status" value="1"/>
</dbReference>
<comment type="cofactor">
    <cofactor evidence="3">
        <name>AMP</name>
        <dbReference type="ChEBI" id="CHEBI:456215"/>
    </cofactor>
</comment>
<dbReference type="PANTHER" id="PTHR21294:SF17">
    <property type="entry name" value="PROTEIN FIXA"/>
    <property type="match status" value="1"/>
</dbReference>
<evidence type="ECO:0000256" key="3">
    <source>
        <dbReference type="ARBA" id="ARBA00049933"/>
    </source>
</evidence>
<dbReference type="PIRSF" id="PIRSF000090">
    <property type="entry name" value="Beta-ETF"/>
    <property type="match status" value="1"/>
</dbReference>
<dbReference type="SUPFAM" id="SSF52402">
    <property type="entry name" value="Adenine nucleotide alpha hydrolases-like"/>
    <property type="match status" value="1"/>
</dbReference>
<dbReference type="InterPro" id="IPR012255">
    <property type="entry name" value="ETF_b"/>
</dbReference>
<dbReference type="InterPro" id="IPR033948">
    <property type="entry name" value="ETF_beta_N"/>
</dbReference>
<dbReference type="CDD" id="cd01714">
    <property type="entry name" value="ETF_beta"/>
    <property type="match status" value="1"/>
</dbReference>
<keyword evidence="6" id="KW-1185">Reference proteome</keyword>
<dbReference type="InterPro" id="IPR014730">
    <property type="entry name" value="ETF_a/b_N"/>
</dbReference>
<gene>
    <name evidence="5" type="ORF">SAMN04488579_12822</name>
</gene>
<evidence type="ECO:0000313" key="5">
    <source>
        <dbReference type="EMBL" id="SDY37083.1"/>
    </source>
</evidence>
<dbReference type="GO" id="GO:0009055">
    <property type="term" value="F:electron transfer activity"/>
    <property type="evidence" value="ECO:0007669"/>
    <property type="project" value="InterPro"/>
</dbReference>
<dbReference type="SMART" id="SM00893">
    <property type="entry name" value="ETF"/>
    <property type="match status" value="1"/>
</dbReference>
<reference evidence="6" key="1">
    <citation type="submission" date="2016-10" db="EMBL/GenBank/DDBJ databases">
        <authorList>
            <person name="Varghese N."/>
            <person name="Submissions S."/>
        </authorList>
    </citation>
    <scope>NUCLEOTIDE SEQUENCE [LARGE SCALE GENOMIC DNA]</scope>
    <source>
        <strain evidence="6">VPI 5359</strain>
    </source>
</reference>
<organism evidence="5 6">
    <name type="scientific">Eubacterium barkeri</name>
    <name type="common">Clostridium barkeri</name>
    <dbReference type="NCBI Taxonomy" id="1528"/>
    <lineage>
        <taxon>Bacteria</taxon>
        <taxon>Bacillati</taxon>
        <taxon>Bacillota</taxon>
        <taxon>Clostridia</taxon>
        <taxon>Eubacteriales</taxon>
        <taxon>Eubacteriaceae</taxon>
        <taxon>Eubacterium</taxon>
    </lineage>
</organism>
<dbReference type="InterPro" id="IPR000049">
    <property type="entry name" value="ET-Flavoprotein_bsu_CS"/>
</dbReference>
<feature type="domain" description="Electron transfer flavoprotein alpha/beta-subunit N-terminal" evidence="4">
    <location>
        <begin position="22"/>
        <end position="217"/>
    </location>
</feature>
<dbReference type="InterPro" id="IPR014729">
    <property type="entry name" value="Rossmann-like_a/b/a_fold"/>
</dbReference>
<protein>
    <recommendedName>
        <fullName evidence="2">Electron transfer flavoprotein small subunit</fullName>
    </recommendedName>
</protein>
<accession>A0A1H3JAT6</accession>
<sequence length="266" mass="28623">MKILVCVKQVPDTTEIKINPETNTLIRAGVPSIVNPFDADALEAAARIKDVDPETTITVVTMGPEQATAALKECLSVGGDKAYLVSDRKFGGSDTLATSYILSRVIKKIDELDGPFEIIFCGKQAIDGDTAQVGPEIAEHLGYPQVTYAVETIVDGDIVKVKKETEEGFEIIGVKTPCLITVTKPSFEPRYPSIKTKMAANRATIPVLTSEDLDIDLSRAGLKGSPTRVKKSFTPPQKKGGVTIQEETNEESAAKLFELLSGANII</sequence>
<evidence type="ECO:0000313" key="6">
    <source>
        <dbReference type="Proteomes" id="UP000199652"/>
    </source>
</evidence>
<evidence type="ECO:0000259" key="4">
    <source>
        <dbReference type="SMART" id="SM00893"/>
    </source>
</evidence>
<dbReference type="PANTHER" id="PTHR21294">
    <property type="entry name" value="ELECTRON TRANSFER FLAVOPROTEIN BETA-SUBUNIT"/>
    <property type="match status" value="1"/>
</dbReference>
<dbReference type="AlphaFoldDB" id="A0A1H3JAT6"/>
<comment type="similarity">
    <text evidence="1">Belongs to the ETF beta-subunit/FixA family.</text>
</comment>
<evidence type="ECO:0000256" key="2">
    <source>
        <dbReference type="ARBA" id="ARBA00042002"/>
    </source>
</evidence>
<dbReference type="OrthoDB" id="9804960at2"/>
<proteinExistence type="inferred from homology"/>
<dbReference type="STRING" id="1528.SAMN04488579_12822"/>
<dbReference type="Proteomes" id="UP000199652">
    <property type="component" value="Unassembled WGS sequence"/>
</dbReference>
<dbReference type="PROSITE" id="PS01065">
    <property type="entry name" value="ETF_BETA"/>
    <property type="match status" value="1"/>
</dbReference>
<dbReference type="RefSeq" id="WP_090246972.1">
    <property type="nucleotide sequence ID" value="NZ_FNOU01000028.1"/>
</dbReference>
<dbReference type="EMBL" id="FNOU01000028">
    <property type="protein sequence ID" value="SDY37083.1"/>
    <property type="molecule type" value="Genomic_DNA"/>
</dbReference>
<name>A0A1H3JAT6_EUBBA</name>
<dbReference type="Pfam" id="PF01012">
    <property type="entry name" value="ETF"/>
    <property type="match status" value="1"/>
</dbReference>